<dbReference type="Proteomes" id="UP000191931">
    <property type="component" value="Unassembled WGS sequence"/>
</dbReference>
<gene>
    <name evidence="1" type="ORF">MTBBW1_2180002</name>
</gene>
<accession>A0A1W1HCN1</accession>
<dbReference type="STRING" id="1246637.MTBBW1_2180002"/>
<evidence type="ECO:0000313" key="1">
    <source>
        <dbReference type="EMBL" id="SLM30254.1"/>
    </source>
</evidence>
<sequence>MILQVMQSEEAFSTRQSNLERTLVILIQINSITVKRQQEVDFEKIRICAFYRATPENVSSRSE</sequence>
<dbReference type="EMBL" id="FWEV01000133">
    <property type="protein sequence ID" value="SLM30254.1"/>
    <property type="molecule type" value="Genomic_DNA"/>
</dbReference>
<name>A0A1W1HCN1_9BACT</name>
<keyword evidence="2" id="KW-1185">Reference proteome</keyword>
<dbReference type="AlphaFoldDB" id="A0A1W1HCN1"/>
<evidence type="ECO:0000313" key="2">
    <source>
        <dbReference type="Proteomes" id="UP000191931"/>
    </source>
</evidence>
<organism evidence="1 2">
    <name type="scientific">Desulfamplus magnetovallimortis</name>
    <dbReference type="NCBI Taxonomy" id="1246637"/>
    <lineage>
        <taxon>Bacteria</taxon>
        <taxon>Pseudomonadati</taxon>
        <taxon>Thermodesulfobacteriota</taxon>
        <taxon>Desulfobacteria</taxon>
        <taxon>Desulfobacterales</taxon>
        <taxon>Desulfobacteraceae</taxon>
        <taxon>Desulfamplus</taxon>
    </lineage>
</organism>
<proteinExistence type="predicted"/>
<reference evidence="1 2" key="1">
    <citation type="submission" date="2017-03" db="EMBL/GenBank/DDBJ databases">
        <authorList>
            <person name="Afonso C.L."/>
            <person name="Miller P.J."/>
            <person name="Scott M.A."/>
            <person name="Spackman E."/>
            <person name="Goraichik I."/>
            <person name="Dimitrov K.M."/>
            <person name="Suarez D.L."/>
            <person name="Swayne D.E."/>
        </authorList>
    </citation>
    <scope>NUCLEOTIDE SEQUENCE [LARGE SCALE GENOMIC DNA]</scope>
    <source>
        <strain evidence="1">PRJEB14757</strain>
    </source>
</reference>
<protein>
    <submittedName>
        <fullName evidence="1">Uncharacterized protein</fullName>
    </submittedName>
</protein>